<comment type="similarity">
    <text evidence="7">Belongs to the binding-protein-dependent transport system permease family.</text>
</comment>
<evidence type="ECO:0000259" key="9">
    <source>
        <dbReference type="PROSITE" id="PS50928"/>
    </source>
</evidence>
<dbReference type="InterPro" id="IPR035906">
    <property type="entry name" value="MetI-like_sf"/>
</dbReference>
<keyword evidence="6 7" id="KW-0472">Membrane</keyword>
<feature type="transmembrane region" description="Helical" evidence="7">
    <location>
        <begin position="219"/>
        <end position="239"/>
    </location>
</feature>
<dbReference type="PROSITE" id="PS50928">
    <property type="entry name" value="ABC_TM1"/>
    <property type="match status" value="1"/>
</dbReference>
<feature type="region of interest" description="Disordered" evidence="8">
    <location>
        <begin position="1"/>
        <end position="23"/>
    </location>
</feature>
<dbReference type="RefSeq" id="WP_343915563.1">
    <property type="nucleotide sequence ID" value="NZ_BAAAJT010000002.1"/>
</dbReference>
<sequence length="308" mass="33037">MSDISAASAASTNVDSSGPEGSGSNRTLWGDVRYELFRSPVFWISSVLVFVILLMSFFPWIFASTSPNEAGACELINARVKPTWDKPFGYTAAGCDMWSSLVWGTGKSVNVAILTTIGTVILGVVSGTAAGWFGGLTDTIISRVTDIFFGLPFLLGAIVFLAIFPTRNIWTISLVLILLGWTSLTRVMRGSVLATKQKDFVDAARALGASDLFIIRKHVLSNSIAPVIVLATIGLGSYIGAEATLTFLGVGYQRPTVSWGLLVNEGQNLVFAGFSHLLIYPCAFIVVTVLAFILLGDVLRDALDPRSR</sequence>
<feature type="domain" description="ABC transmembrane type-1" evidence="9">
    <location>
        <begin position="105"/>
        <end position="295"/>
    </location>
</feature>
<proteinExistence type="inferred from homology"/>
<dbReference type="CDD" id="cd06261">
    <property type="entry name" value="TM_PBP2"/>
    <property type="match status" value="1"/>
</dbReference>
<evidence type="ECO:0000313" key="11">
    <source>
        <dbReference type="Proteomes" id="UP001597351"/>
    </source>
</evidence>
<name>A0ABW4TIF0_9ACTN</name>
<dbReference type="PANTHER" id="PTHR43386">
    <property type="entry name" value="OLIGOPEPTIDE TRANSPORT SYSTEM PERMEASE PROTEIN APPC"/>
    <property type="match status" value="1"/>
</dbReference>
<dbReference type="Proteomes" id="UP001597351">
    <property type="component" value="Unassembled WGS sequence"/>
</dbReference>
<dbReference type="Pfam" id="PF00528">
    <property type="entry name" value="BPD_transp_1"/>
    <property type="match status" value="1"/>
</dbReference>
<evidence type="ECO:0000256" key="4">
    <source>
        <dbReference type="ARBA" id="ARBA00022692"/>
    </source>
</evidence>
<keyword evidence="3" id="KW-1003">Cell membrane</keyword>
<gene>
    <name evidence="10" type="ORF">ACFSDE_01945</name>
</gene>
<dbReference type="InterPro" id="IPR000515">
    <property type="entry name" value="MetI-like"/>
</dbReference>
<feature type="transmembrane region" description="Helical" evidence="7">
    <location>
        <begin position="278"/>
        <end position="299"/>
    </location>
</feature>
<keyword evidence="5 7" id="KW-1133">Transmembrane helix</keyword>
<evidence type="ECO:0000256" key="6">
    <source>
        <dbReference type="ARBA" id="ARBA00023136"/>
    </source>
</evidence>
<dbReference type="SUPFAM" id="SSF161098">
    <property type="entry name" value="MetI-like"/>
    <property type="match status" value="1"/>
</dbReference>
<feature type="transmembrane region" description="Helical" evidence="7">
    <location>
        <begin position="111"/>
        <end position="135"/>
    </location>
</feature>
<comment type="subcellular location">
    <subcellularLocation>
        <location evidence="1 7">Cell membrane</location>
        <topology evidence="1 7">Multi-pass membrane protein</topology>
    </subcellularLocation>
</comment>
<dbReference type="Pfam" id="PF12911">
    <property type="entry name" value="OppC_N"/>
    <property type="match status" value="1"/>
</dbReference>
<dbReference type="EMBL" id="JBHUGD010000001">
    <property type="protein sequence ID" value="MFD1945537.1"/>
    <property type="molecule type" value="Genomic_DNA"/>
</dbReference>
<evidence type="ECO:0000256" key="5">
    <source>
        <dbReference type="ARBA" id="ARBA00022989"/>
    </source>
</evidence>
<organism evidence="10 11">
    <name type="scientific">Nocardioides aestuarii</name>
    <dbReference type="NCBI Taxonomy" id="252231"/>
    <lineage>
        <taxon>Bacteria</taxon>
        <taxon>Bacillati</taxon>
        <taxon>Actinomycetota</taxon>
        <taxon>Actinomycetes</taxon>
        <taxon>Propionibacteriales</taxon>
        <taxon>Nocardioidaceae</taxon>
        <taxon>Nocardioides</taxon>
    </lineage>
</organism>
<dbReference type="InterPro" id="IPR025966">
    <property type="entry name" value="OppC_N"/>
</dbReference>
<evidence type="ECO:0000256" key="8">
    <source>
        <dbReference type="SAM" id="MobiDB-lite"/>
    </source>
</evidence>
<comment type="caution">
    <text evidence="10">The sequence shown here is derived from an EMBL/GenBank/DDBJ whole genome shotgun (WGS) entry which is preliminary data.</text>
</comment>
<keyword evidence="11" id="KW-1185">Reference proteome</keyword>
<keyword evidence="2 7" id="KW-0813">Transport</keyword>
<feature type="transmembrane region" description="Helical" evidence="7">
    <location>
        <begin position="41"/>
        <end position="62"/>
    </location>
</feature>
<dbReference type="InterPro" id="IPR050366">
    <property type="entry name" value="BP-dependent_transpt_permease"/>
</dbReference>
<reference evidence="11" key="1">
    <citation type="journal article" date="2019" name="Int. J. Syst. Evol. Microbiol.">
        <title>The Global Catalogue of Microorganisms (GCM) 10K type strain sequencing project: providing services to taxonomists for standard genome sequencing and annotation.</title>
        <authorList>
            <consortium name="The Broad Institute Genomics Platform"/>
            <consortium name="The Broad Institute Genome Sequencing Center for Infectious Disease"/>
            <person name="Wu L."/>
            <person name="Ma J."/>
        </authorList>
    </citation>
    <scope>NUCLEOTIDE SEQUENCE [LARGE SCALE GENOMIC DNA]</scope>
    <source>
        <strain evidence="11">CGMCC 1.12477</strain>
    </source>
</reference>
<evidence type="ECO:0000256" key="2">
    <source>
        <dbReference type="ARBA" id="ARBA00022448"/>
    </source>
</evidence>
<feature type="transmembrane region" description="Helical" evidence="7">
    <location>
        <begin position="147"/>
        <end position="164"/>
    </location>
</feature>
<dbReference type="PANTHER" id="PTHR43386:SF6">
    <property type="entry name" value="ABC TRANSPORTER PERMEASE PROTEIN"/>
    <property type="match status" value="1"/>
</dbReference>
<dbReference type="Gene3D" id="1.10.3720.10">
    <property type="entry name" value="MetI-like"/>
    <property type="match status" value="1"/>
</dbReference>
<evidence type="ECO:0000256" key="1">
    <source>
        <dbReference type="ARBA" id="ARBA00004651"/>
    </source>
</evidence>
<feature type="transmembrane region" description="Helical" evidence="7">
    <location>
        <begin position="170"/>
        <end position="188"/>
    </location>
</feature>
<evidence type="ECO:0000256" key="7">
    <source>
        <dbReference type="RuleBase" id="RU363032"/>
    </source>
</evidence>
<evidence type="ECO:0000256" key="3">
    <source>
        <dbReference type="ARBA" id="ARBA00022475"/>
    </source>
</evidence>
<evidence type="ECO:0000313" key="10">
    <source>
        <dbReference type="EMBL" id="MFD1945537.1"/>
    </source>
</evidence>
<accession>A0ABW4TIF0</accession>
<keyword evidence="4 7" id="KW-0812">Transmembrane</keyword>
<protein>
    <submittedName>
        <fullName evidence="10">ABC transporter permease</fullName>
    </submittedName>
</protein>